<evidence type="ECO:0000313" key="1">
    <source>
        <dbReference type="EMBL" id="CAL1400476.1"/>
    </source>
</evidence>
<reference evidence="1 2" key="1">
    <citation type="submission" date="2024-04" db="EMBL/GenBank/DDBJ databases">
        <authorList>
            <person name="Fracassetti M."/>
        </authorList>
    </citation>
    <scope>NUCLEOTIDE SEQUENCE [LARGE SCALE GENOMIC DNA]</scope>
</reference>
<protein>
    <submittedName>
        <fullName evidence="1">Uncharacterized protein</fullName>
    </submittedName>
</protein>
<organism evidence="1 2">
    <name type="scientific">Linum trigynum</name>
    <dbReference type="NCBI Taxonomy" id="586398"/>
    <lineage>
        <taxon>Eukaryota</taxon>
        <taxon>Viridiplantae</taxon>
        <taxon>Streptophyta</taxon>
        <taxon>Embryophyta</taxon>
        <taxon>Tracheophyta</taxon>
        <taxon>Spermatophyta</taxon>
        <taxon>Magnoliopsida</taxon>
        <taxon>eudicotyledons</taxon>
        <taxon>Gunneridae</taxon>
        <taxon>Pentapetalae</taxon>
        <taxon>rosids</taxon>
        <taxon>fabids</taxon>
        <taxon>Malpighiales</taxon>
        <taxon>Linaceae</taxon>
        <taxon>Linum</taxon>
    </lineage>
</organism>
<sequence>MTVQGTIEEVRQANYGFFLAGEWCMGLCQGNDRWDKSKADEKILASFLGRGMVQGSLSVERRMVSFGQGNGGGEPCCSIWDLQFIQVETGR</sequence>
<keyword evidence="2" id="KW-1185">Reference proteome</keyword>
<evidence type="ECO:0000313" key="2">
    <source>
        <dbReference type="Proteomes" id="UP001497516"/>
    </source>
</evidence>
<gene>
    <name evidence="1" type="ORF">LTRI10_LOCUS40602</name>
</gene>
<proteinExistence type="predicted"/>
<dbReference type="AlphaFoldDB" id="A0AAV2FQ39"/>
<dbReference type="Proteomes" id="UP001497516">
    <property type="component" value="Chromosome 7"/>
</dbReference>
<name>A0AAV2FQ39_9ROSI</name>
<accession>A0AAV2FQ39</accession>
<dbReference type="EMBL" id="OZ034820">
    <property type="protein sequence ID" value="CAL1400476.1"/>
    <property type="molecule type" value="Genomic_DNA"/>
</dbReference>